<feature type="compositionally biased region" description="Gly residues" evidence="2">
    <location>
        <begin position="473"/>
        <end position="487"/>
    </location>
</feature>
<reference evidence="3 4" key="1">
    <citation type="submission" date="2023-06" db="EMBL/GenBank/DDBJ databases">
        <authorList>
            <person name="Oyuntsetseg B."/>
            <person name="Kim S.B."/>
        </authorList>
    </citation>
    <scope>NUCLEOTIDE SEQUENCE [LARGE SCALE GENOMIC DNA]</scope>
    <source>
        <strain evidence="3 4">4-36</strain>
    </source>
</reference>
<dbReference type="RefSeq" id="WP_285994707.1">
    <property type="nucleotide sequence ID" value="NZ_CP127295.1"/>
</dbReference>
<evidence type="ECO:0000313" key="4">
    <source>
        <dbReference type="Proteomes" id="UP001239397"/>
    </source>
</evidence>
<keyword evidence="1" id="KW-0175">Coiled coil</keyword>
<dbReference type="Gene3D" id="1.10.287.1060">
    <property type="entry name" value="ESAT-6-like"/>
    <property type="match status" value="1"/>
</dbReference>
<dbReference type="SUPFAM" id="SSF140453">
    <property type="entry name" value="EsxAB dimer-like"/>
    <property type="match status" value="1"/>
</dbReference>
<accession>A0A9Y2JHL3</accession>
<feature type="region of interest" description="Disordered" evidence="2">
    <location>
        <begin position="244"/>
        <end position="407"/>
    </location>
</feature>
<proteinExistence type="predicted"/>
<sequence>MSALEPPPVVDPELQNLTFDQLTQLVDEVSPDVFYERAHAFEVAAGRFEQVQDDLERETRNMGEAWSGRIAESFDDLVRQVSGLTTAVVQAMLNPGYGVAMRRAGDALAQAQQRMRELQAQNRRGDLEAARQVLSDLGTAYRDIGAAMAPMPDAVTGLPAAAAPRFPLGHGPVAGQPVIASGQHEGAEGPGGRIGGIAPASSGAHHRTGSVAHAWPAVSPGDIHHETDCVVPAVLGRGVPEALPKASEQHGERRRAETAVVLGRSSRTTKPEVRVAPPRNRKRPTEHPATSAGEQHSKPEVAAEETVVTSAGPSHHEARAQAAPRVTSASAPAHAAAALAPQASAHVAAAPATQSPVEPPARNIPAAHIPASGHVAPAPHAGPASFPGVAAPGTVTPPGTPSAAGALPASPAFQPVAGGREAELAGAPPVLPAAAATPRLAGDHAATGGFMGAMFRGTHGQDEHARERDPAGFLGGEPGAWNSGGNGAPALGRPVHPPQPSGESESVATEELEKIKEAELRRLESGRFRRRREERDS</sequence>
<dbReference type="AlphaFoldDB" id="A0A9Y2JHL3"/>
<organism evidence="3 4">
    <name type="scientific">Amycolatopsis mongoliensis</name>
    <dbReference type="NCBI Taxonomy" id="715475"/>
    <lineage>
        <taxon>Bacteria</taxon>
        <taxon>Bacillati</taxon>
        <taxon>Actinomycetota</taxon>
        <taxon>Actinomycetes</taxon>
        <taxon>Pseudonocardiales</taxon>
        <taxon>Pseudonocardiaceae</taxon>
        <taxon>Amycolatopsis</taxon>
    </lineage>
</organism>
<name>A0A9Y2JHL3_9PSEU</name>
<evidence type="ECO:0000256" key="1">
    <source>
        <dbReference type="SAM" id="Coils"/>
    </source>
</evidence>
<feature type="compositionally biased region" description="Low complexity" evidence="2">
    <location>
        <begin position="370"/>
        <end position="407"/>
    </location>
</feature>
<feature type="compositionally biased region" description="Basic and acidic residues" evidence="2">
    <location>
        <begin position="459"/>
        <end position="470"/>
    </location>
</feature>
<feature type="coiled-coil region" evidence="1">
    <location>
        <begin position="101"/>
        <end position="128"/>
    </location>
</feature>
<gene>
    <name evidence="3" type="ORF">QRX60_29615</name>
</gene>
<dbReference type="Proteomes" id="UP001239397">
    <property type="component" value="Chromosome"/>
</dbReference>
<feature type="compositionally biased region" description="Basic and acidic residues" evidence="2">
    <location>
        <begin position="247"/>
        <end position="257"/>
    </location>
</feature>
<dbReference type="InterPro" id="IPR036689">
    <property type="entry name" value="ESAT-6-like_sf"/>
</dbReference>
<evidence type="ECO:0008006" key="5">
    <source>
        <dbReference type="Google" id="ProtNLM"/>
    </source>
</evidence>
<dbReference type="KEGG" id="amog:QRX60_29615"/>
<dbReference type="EMBL" id="CP127295">
    <property type="protein sequence ID" value="WIX98222.1"/>
    <property type="molecule type" value="Genomic_DNA"/>
</dbReference>
<evidence type="ECO:0000256" key="2">
    <source>
        <dbReference type="SAM" id="MobiDB-lite"/>
    </source>
</evidence>
<feature type="region of interest" description="Disordered" evidence="2">
    <location>
        <begin position="452"/>
        <end position="517"/>
    </location>
</feature>
<feature type="region of interest" description="Disordered" evidence="2">
    <location>
        <begin position="182"/>
        <end position="208"/>
    </location>
</feature>
<feature type="compositionally biased region" description="Low complexity" evidence="2">
    <location>
        <begin position="326"/>
        <end position="356"/>
    </location>
</feature>
<evidence type="ECO:0000313" key="3">
    <source>
        <dbReference type="EMBL" id="WIX98222.1"/>
    </source>
</evidence>
<protein>
    <recommendedName>
        <fullName evidence="5">WXG100 family type VII secretion target</fullName>
    </recommendedName>
</protein>
<keyword evidence="4" id="KW-1185">Reference proteome</keyword>